<evidence type="ECO:0000313" key="1">
    <source>
        <dbReference type="EMBL" id="GAI70596.1"/>
    </source>
</evidence>
<sequence>ISDGKGGTDAAAVRIKVKAVNDVPTFTSTPVTTATVGTLYTYDVNATDPDVIDTLTYSLTINPAGMTIDAATGLIQWTPTSAQAGANDV</sequence>
<dbReference type="SUPFAM" id="SSF49313">
    <property type="entry name" value="Cadherin-like"/>
    <property type="match status" value="1"/>
</dbReference>
<feature type="non-terminal residue" evidence="1">
    <location>
        <position position="89"/>
    </location>
</feature>
<proteinExistence type="predicted"/>
<dbReference type="InterPro" id="IPR013783">
    <property type="entry name" value="Ig-like_fold"/>
</dbReference>
<dbReference type="EMBL" id="BARV01044273">
    <property type="protein sequence ID" value="GAI70596.1"/>
    <property type="molecule type" value="Genomic_DNA"/>
</dbReference>
<dbReference type="InterPro" id="IPR015919">
    <property type="entry name" value="Cadherin-like_sf"/>
</dbReference>
<organism evidence="1">
    <name type="scientific">marine sediment metagenome</name>
    <dbReference type="NCBI Taxonomy" id="412755"/>
    <lineage>
        <taxon>unclassified sequences</taxon>
        <taxon>metagenomes</taxon>
        <taxon>ecological metagenomes</taxon>
    </lineage>
</organism>
<dbReference type="AlphaFoldDB" id="X1RUI3"/>
<protein>
    <recommendedName>
        <fullName evidence="2">Cadherin domain-containing protein</fullName>
    </recommendedName>
</protein>
<dbReference type="GO" id="GO:0016020">
    <property type="term" value="C:membrane"/>
    <property type="evidence" value="ECO:0007669"/>
    <property type="project" value="InterPro"/>
</dbReference>
<gene>
    <name evidence="1" type="ORF">S06H3_65627</name>
</gene>
<accession>X1RUI3</accession>
<dbReference type="Gene3D" id="2.60.40.10">
    <property type="entry name" value="Immunoglobulins"/>
    <property type="match status" value="1"/>
</dbReference>
<feature type="non-terminal residue" evidence="1">
    <location>
        <position position="1"/>
    </location>
</feature>
<reference evidence="1" key="1">
    <citation type="journal article" date="2014" name="Front. Microbiol.">
        <title>High frequency of phylogenetically diverse reductive dehalogenase-homologous genes in deep subseafloor sedimentary metagenomes.</title>
        <authorList>
            <person name="Kawai M."/>
            <person name="Futagami T."/>
            <person name="Toyoda A."/>
            <person name="Takaki Y."/>
            <person name="Nishi S."/>
            <person name="Hori S."/>
            <person name="Arai W."/>
            <person name="Tsubouchi T."/>
            <person name="Morono Y."/>
            <person name="Uchiyama I."/>
            <person name="Ito T."/>
            <person name="Fujiyama A."/>
            <person name="Inagaki F."/>
            <person name="Takami H."/>
        </authorList>
    </citation>
    <scope>NUCLEOTIDE SEQUENCE</scope>
    <source>
        <strain evidence="1">Expedition CK06-06</strain>
    </source>
</reference>
<evidence type="ECO:0008006" key="2">
    <source>
        <dbReference type="Google" id="ProtNLM"/>
    </source>
</evidence>
<dbReference type="Pfam" id="PF05345">
    <property type="entry name" value="He_PIG"/>
    <property type="match status" value="1"/>
</dbReference>
<name>X1RUI3_9ZZZZ</name>
<comment type="caution">
    <text evidence="1">The sequence shown here is derived from an EMBL/GenBank/DDBJ whole genome shotgun (WGS) entry which is preliminary data.</text>
</comment>
<dbReference type="GO" id="GO:0005509">
    <property type="term" value="F:calcium ion binding"/>
    <property type="evidence" value="ECO:0007669"/>
    <property type="project" value="InterPro"/>
</dbReference>